<feature type="transmembrane region" description="Helical" evidence="1">
    <location>
        <begin position="677"/>
        <end position="697"/>
    </location>
</feature>
<name>A0A3R7PF44_PENVA</name>
<keyword evidence="1" id="KW-1133">Transmembrane helix</keyword>
<feature type="transmembrane region" description="Helical" evidence="1">
    <location>
        <begin position="383"/>
        <end position="407"/>
    </location>
</feature>
<reference evidence="2 3" key="1">
    <citation type="submission" date="2018-04" db="EMBL/GenBank/DDBJ databases">
        <authorList>
            <person name="Zhang X."/>
            <person name="Yuan J."/>
            <person name="Li F."/>
            <person name="Xiang J."/>
        </authorList>
    </citation>
    <scope>NUCLEOTIDE SEQUENCE [LARGE SCALE GENOMIC DNA]</scope>
    <source>
        <tissue evidence="2">Muscle</tissue>
    </source>
</reference>
<feature type="transmembrane region" description="Helical" evidence="1">
    <location>
        <begin position="467"/>
        <end position="486"/>
    </location>
</feature>
<keyword evidence="3" id="KW-1185">Reference proteome</keyword>
<evidence type="ECO:0000256" key="1">
    <source>
        <dbReference type="SAM" id="Phobius"/>
    </source>
</evidence>
<feature type="transmembrane region" description="Helical" evidence="1">
    <location>
        <begin position="206"/>
        <end position="225"/>
    </location>
</feature>
<proteinExistence type="predicted"/>
<feature type="transmembrane region" description="Helical" evidence="1">
    <location>
        <begin position="770"/>
        <end position="788"/>
    </location>
</feature>
<dbReference type="EMBL" id="QCYY01003301">
    <property type="protein sequence ID" value="ROT64198.1"/>
    <property type="molecule type" value="Genomic_DNA"/>
</dbReference>
<dbReference type="Proteomes" id="UP000283509">
    <property type="component" value="Unassembled WGS sequence"/>
</dbReference>
<feature type="transmembrane region" description="Helical" evidence="1">
    <location>
        <begin position="593"/>
        <end position="620"/>
    </location>
</feature>
<comment type="caution">
    <text evidence="2">The sequence shown here is derived from an EMBL/GenBank/DDBJ whole genome shotgun (WGS) entry which is preliminary data.</text>
</comment>
<feature type="transmembrane region" description="Helical" evidence="1">
    <location>
        <begin position="493"/>
        <end position="516"/>
    </location>
</feature>
<feature type="transmembrane region" description="Helical" evidence="1">
    <location>
        <begin position="341"/>
        <end position="363"/>
    </location>
</feature>
<feature type="transmembrane region" description="Helical" evidence="1">
    <location>
        <begin position="139"/>
        <end position="159"/>
    </location>
</feature>
<keyword evidence="1" id="KW-0812">Transmembrane</keyword>
<gene>
    <name evidence="2" type="ORF">C7M84_017877</name>
</gene>
<reference evidence="2 3" key="2">
    <citation type="submission" date="2019-01" db="EMBL/GenBank/DDBJ databases">
        <title>The decoding of complex shrimp genome reveals the adaptation for benthos swimmer, frequently molting mechanism and breeding impact on genome.</title>
        <authorList>
            <person name="Sun Y."/>
            <person name="Gao Y."/>
            <person name="Yu Y."/>
        </authorList>
    </citation>
    <scope>NUCLEOTIDE SEQUENCE [LARGE SCALE GENOMIC DNA]</scope>
    <source>
        <tissue evidence="2">Muscle</tissue>
    </source>
</reference>
<organism evidence="2 3">
    <name type="scientific">Penaeus vannamei</name>
    <name type="common">Whiteleg shrimp</name>
    <name type="synonym">Litopenaeus vannamei</name>
    <dbReference type="NCBI Taxonomy" id="6689"/>
    <lineage>
        <taxon>Eukaryota</taxon>
        <taxon>Metazoa</taxon>
        <taxon>Ecdysozoa</taxon>
        <taxon>Arthropoda</taxon>
        <taxon>Crustacea</taxon>
        <taxon>Multicrustacea</taxon>
        <taxon>Malacostraca</taxon>
        <taxon>Eumalacostraca</taxon>
        <taxon>Eucarida</taxon>
        <taxon>Decapoda</taxon>
        <taxon>Dendrobranchiata</taxon>
        <taxon>Penaeoidea</taxon>
        <taxon>Penaeidae</taxon>
        <taxon>Penaeus</taxon>
    </lineage>
</organism>
<accession>A0A3R7PF44</accession>
<feature type="transmembrane region" description="Helical" evidence="1">
    <location>
        <begin position="114"/>
        <end position="132"/>
    </location>
</feature>
<feature type="transmembrane region" description="Helical" evidence="1">
    <location>
        <begin position="709"/>
        <end position="732"/>
    </location>
</feature>
<feature type="transmembrane region" description="Helical" evidence="1">
    <location>
        <begin position="245"/>
        <end position="267"/>
    </location>
</feature>
<dbReference type="AlphaFoldDB" id="A0A3R7PF44"/>
<feature type="transmembrane region" description="Helical" evidence="1">
    <location>
        <begin position="179"/>
        <end position="199"/>
    </location>
</feature>
<keyword evidence="1" id="KW-0472">Membrane</keyword>
<sequence>FSSTFPLFSPTISSTFHLPHTTLTPQIFHLPPTLPLSLSSVYFFPPLLHFLSPLSHFLSFLLISLPISLFCAFLSPILPSLPSYVYLLSFNLSTFSHFYRFIHIHYYPIFSLPHVFLSSSLHVLSLTTSLFLSSSLRTLLYSTFYVYSLLSLSLTSTLFLSSSLPPSLPYVSFPPPSLYFYIISLLYLFHLLFLLRLFLFIYNPSLLFCVISTLLIPPRLSPHTISPFYDYFSPHLFSTLSPLYVIFSPFYLACTLIYLYSFSTLSLPSPLFLSPSLTSTLFLSPSLPFYVISLLISSTISLLTSTLYYSTMASYIYFSLVYVISLLISSFCVTFSSPLTFCVISITTLSPSRVISLLPWILLPSTSLPSCVISSPDALPSTGYLPLLISSAYSILPFTKVISLTYLHLHHSTNYYSYNTTYIHLTENYYELFLSSSLPRFLPLRYFSPHLFHSLPSTLFFSPHLSLLRYLLSISHFCVILSPHLFHSSTSTLFLSPSLTFLSIFLFPISPSTLIFSPSLSFYVISLPISHFYVISLLSLTSTLFLSSSLPPFSPFYVILSTHLSPSTVIFSPHLSLLLYFSPHLSPLLRYYFFSHLLHLLLSLLRYISLLLSIHLLSLLRYLSHPSTFSPFYVISLPISPFYVISLPHLSLLRYLSPHLFHLLSLLRYFSPHLSPSMLFYSPLILSLLLISLPISLHSKLIFLSLPITLIFLLFFFSLISHSTLFLSIHLLHRSSSLLTYISFLSILLTSTSFLSLSLILLLKSISPHLFHVLIPFINVISIFTQSLTSTDYFYSSSHLTLHFTAPIFLSFPFPLVIPQVSLPEVPGSSP</sequence>
<protein>
    <submittedName>
        <fullName evidence="2">Uncharacterized protein</fullName>
    </submittedName>
</protein>
<feature type="transmembrane region" description="Helical" evidence="1">
    <location>
        <begin position="632"/>
        <end position="657"/>
    </location>
</feature>
<feature type="transmembrane region" description="Helical" evidence="1">
    <location>
        <begin position="315"/>
        <end position="334"/>
    </location>
</feature>
<evidence type="ECO:0000313" key="3">
    <source>
        <dbReference type="Proteomes" id="UP000283509"/>
    </source>
</evidence>
<feature type="transmembrane region" description="Helical" evidence="1">
    <location>
        <begin position="522"/>
        <end position="546"/>
    </location>
</feature>
<feature type="non-terminal residue" evidence="2">
    <location>
        <position position="1"/>
    </location>
</feature>
<feature type="transmembrane region" description="Helical" evidence="1">
    <location>
        <begin position="738"/>
        <end position="763"/>
    </location>
</feature>
<evidence type="ECO:0000313" key="2">
    <source>
        <dbReference type="EMBL" id="ROT64198.1"/>
    </source>
</evidence>